<evidence type="ECO:0000256" key="1">
    <source>
        <dbReference type="SAM" id="MobiDB-lite"/>
    </source>
</evidence>
<evidence type="ECO:0008006" key="5">
    <source>
        <dbReference type="Google" id="ProtNLM"/>
    </source>
</evidence>
<feature type="compositionally biased region" description="Low complexity" evidence="1">
    <location>
        <begin position="109"/>
        <end position="118"/>
    </location>
</feature>
<feature type="compositionally biased region" description="Low complexity" evidence="1">
    <location>
        <begin position="233"/>
        <end position="244"/>
    </location>
</feature>
<feature type="compositionally biased region" description="Polar residues" evidence="1">
    <location>
        <begin position="425"/>
        <end position="435"/>
    </location>
</feature>
<comment type="caution">
    <text evidence="3">The sequence shown here is derived from an EMBL/GenBank/DDBJ whole genome shotgun (WGS) entry which is preliminary data.</text>
</comment>
<feature type="signal peptide" evidence="2">
    <location>
        <begin position="1"/>
        <end position="20"/>
    </location>
</feature>
<accession>A0ABQ8FEB7</accession>
<protein>
    <recommendedName>
        <fullName evidence="5">ASX DEUBAD domain-containing protein</fullName>
    </recommendedName>
</protein>
<proteinExistence type="predicted"/>
<feature type="compositionally biased region" description="Polar residues" evidence="1">
    <location>
        <begin position="212"/>
        <end position="222"/>
    </location>
</feature>
<gene>
    <name evidence="3" type="ORF">BASA50_004856</name>
</gene>
<feature type="compositionally biased region" description="Polar residues" evidence="1">
    <location>
        <begin position="35"/>
        <end position="49"/>
    </location>
</feature>
<feature type="compositionally biased region" description="Basic and acidic residues" evidence="1">
    <location>
        <begin position="380"/>
        <end position="400"/>
    </location>
</feature>
<organism evidence="3 4">
    <name type="scientific">Batrachochytrium salamandrivorans</name>
    <dbReference type="NCBI Taxonomy" id="1357716"/>
    <lineage>
        <taxon>Eukaryota</taxon>
        <taxon>Fungi</taxon>
        <taxon>Fungi incertae sedis</taxon>
        <taxon>Chytridiomycota</taxon>
        <taxon>Chytridiomycota incertae sedis</taxon>
        <taxon>Chytridiomycetes</taxon>
        <taxon>Rhizophydiales</taxon>
        <taxon>Rhizophydiales incertae sedis</taxon>
        <taxon>Batrachochytrium</taxon>
    </lineage>
</organism>
<feature type="compositionally biased region" description="Low complexity" evidence="1">
    <location>
        <begin position="278"/>
        <end position="292"/>
    </location>
</feature>
<keyword evidence="4" id="KW-1185">Reference proteome</keyword>
<feature type="compositionally biased region" description="Polar residues" evidence="1">
    <location>
        <begin position="341"/>
        <end position="355"/>
    </location>
</feature>
<feature type="compositionally biased region" description="Low complexity" evidence="1">
    <location>
        <begin position="406"/>
        <end position="420"/>
    </location>
</feature>
<feature type="compositionally biased region" description="Basic and acidic residues" evidence="1">
    <location>
        <begin position="75"/>
        <end position="94"/>
    </location>
</feature>
<evidence type="ECO:0000313" key="3">
    <source>
        <dbReference type="EMBL" id="KAH6596862.1"/>
    </source>
</evidence>
<dbReference type="Proteomes" id="UP001648503">
    <property type="component" value="Unassembled WGS sequence"/>
</dbReference>
<dbReference type="EMBL" id="JAFCIX010000178">
    <property type="protein sequence ID" value="KAH6596862.1"/>
    <property type="molecule type" value="Genomic_DNA"/>
</dbReference>
<feature type="compositionally biased region" description="Basic and acidic residues" evidence="1">
    <location>
        <begin position="169"/>
        <end position="180"/>
    </location>
</feature>
<feature type="chain" id="PRO_5045127045" description="ASX DEUBAD domain-containing protein" evidence="2">
    <location>
        <begin position="21"/>
        <end position="717"/>
    </location>
</feature>
<sequence length="717" mass="78171">MRLSAITLSMCLIGAISVSSYPIGGSESEFKPTETTKSSPTWYAGSDSNKGGEVSPEDSSKPKKTKKGLFKWFRSKKEVGEPKEDSPKPKEPTKKLFKWFGPKRKVKTPTETTKSSSTWYAGSDDDKPKEPQDPPTQKQSGEVITTPKKGFNRGSSSSIDEVATPDLIRQSDKYWEERNRRFPPGNTESGGPKRKVKLLTSSDLSEPKEPRNPQTQEQSGEVITTPKKGPRRGSSVSTGASTGSDMYIDTGSHQTKDNNKSTLGQTKVGASKEDSLKPTETTKSSSKLSSVSDNDKPKEPQDLQTQKQSNEDITTPKKESKHGSSGPTGASTGSDMYIDTGSHQTKNNNKSTLGQTKVAALKEDSLEPEESAKSSSKSSAIKERVEVPPEDSYKPTETTKKPFQWSKLKGNNGSSKGGSLEPKESTQGSSKLSNISDDDGPKPLQDPPTQKQSGGAINAPKVGSNRGSSGPTGAAVGPNGAISTDGHQAKDNKDSTLGQTKGADSSTPNSSALEDIDPDLPGELIDPQEKKRPIPTPTPSKPTPEVTTVHEFLALDNPKVPLSHRQEIAFKLFSLLNKPVTRDGKVYLLTKINTPEKERIEQESMVAYFGSTYQIKQETTNLRECEKKIFSFPTSGPSLASKYSEAKKSQTKAVKRESLTDDDEGQKLIDRCLTIRGQFLSAQSKSKQAWLELTEEQRRFYDYIKPVTKNMIFQLGM</sequence>
<feature type="region of interest" description="Disordered" evidence="1">
    <location>
        <begin position="24"/>
        <end position="545"/>
    </location>
</feature>
<feature type="compositionally biased region" description="Polar residues" evidence="1">
    <location>
        <begin position="302"/>
        <end position="313"/>
    </location>
</feature>
<evidence type="ECO:0000256" key="2">
    <source>
        <dbReference type="SAM" id="SignalP"/>
    </source>
</evidence>
<keyword evidence="2" id="KW-0732">Signal</keyword>
<evidence type="ECO:0000313" key="4">
    <source>
        <dbReference type="Proteomes" id="UP001648503"/>
    </source>
</evidence>
<name>A0ABQ8FEB7_9FUNG</name>
<feature type="compositionally biased region" description="Basic residues" evidence="1">
    <location>
        <begin position="95"/>
        <end position="107"/>
    </location>
</feature>
<reference evidence="3 4" key="1">
    <citation type="submission" date="2021-02" db="EMBL/GenBank/DDBJ databases">
        <title>Variation within the Batrachochytrium salamandrivorans European outbreak.</title>
        <authorList>
            <person name="Kelly M."/>
            <person name="Pasmans F."/>
            <person name="Shea T.P."/>
            <person name="Munoz J.F."/>
            <person name="Carranza S."/>
            <person name="Cuomo C.A."/>
            <person name="Martel A."/>
        </authorList>
    </citation>
    <scope>NUCLEOTIDE SEQUENCE [LARGE SCALE GENOMIC DNA]</scope>
    <source>
        <strain evidence="3 4">AMFP18/2</strain>
    </source>
</reference>
<feature type="compositionally biased region" description="Polar residues" evidence="1">
    <location>
        <begin position="495"/>
        <end position="512"/>
    </location>
</feature>
<feature type="compositionally biased region" description="Low complexity" evidence="1">
    <location>
        <begin position="323"/>
        <end position="334"/>
    </location>
</feature>